<protein>
    <submittedName>
        <fullName evidence="1">Uncharacterized protein</fullName>
    </submittedName>
</protein>
<dbReference type="RefSeq" id="XP_033683996.1">
    <property type="nucleotide sequence ID" value="XM_033823705.1"/>
</dbReference>
<dbReference type="OrthoDB" id="3790813at2759"/>
<dbReference type="Proteomes" id="UP000800094">
    <property type="component" value="Unassembled WGS sequence"/>
</dbReference>
<dbReference type="AlphaFoldDB" id="A0A6A6IGG7"/>
<evidence type="ECO:0000313" key="1">
    <source>
        <dbReference type="EMBL" id="KAF2248992.1"/>
    </source>
</evidence>
<accession>A0A6A6IGG7</accession>
<dbReference type="GeneID" id="54577035"/>
<organism evidence="1 2">
    <name type="scientific">Trematosphaeria pertusa</name>
    <dbReference type="NCBI Taxonomy" id="390896"/>
    <lineage>
        <taxon>Eukaryota</taxon>
        <taxon>Fungi</taxon>
        <taxon>Dikarya</taxon>
        <taxon>Ascomycota</taxon>
        <taxon>Pezizomycotina</taxon>
        <taxon>Dothideomycetes</taxon>
        <taxon>Pleosporomycetidae</taxon>
        <taxon>Pleosporales</taxon>
        <taxon>Massarineae</taxon>
        <taxon>Trematosphaeriaceae</taxon>
        <taxon>Trematosphaeria</taxon>
    </lineage>
</organism>
<reference evidence="1" key="1">
    <citation type="journal article" date="2020" name="Stud. Mycol.">
        <title>101 Dothideomycetes genomes: a test case for predicting lifestyles and emergence of pathogens.</title>
        <authorList>
            <person name="Haridas S."/>
            <person name="Albert R."/>
            <person name="Binder M."/>
            <person name="Bloem J."/>
            <person name="Labutti K."/>
            <person name="Salamov A."/>
            <person name="Andreopoulos B."/>
            <person name="Baker S."/>
            <person name="Barry K."/>
            <person name="Bills G."/>
            <person name="Bluhm B."/>
            <person name="Cannon C."/>
            <person name="Castanera R."/>
            <person name="Culley D."/>
            <person name="Daum C."/>
            <person name="Ezra D."/>
            <person name="Gonzalez J."/>
            <person name="Henrissat B."/>
            <person name="Kuo A."/>
            <person name="Liang C."/>
            <person name="Lipzen A."/>
            <person name="Lutzoni F."/>
            <person name="Magnuson J."/>
            <person name="Mondo S."/>
            <person name="Nolan M."/>
            <person name="Ohm R."/>
            <person name="Pangilinan J."/>
            <person name="Park H.-J."/>
            <person name="Ramirez L."/>
            <person name="Alfaro M."/>
            <person name="Sun H."/>
            <person name="Tritt A."/>
            <person name="Yoshinaga Y."/>
            <person name="Zwiers L.-H."/>
            <person name="Turgeon B."/>
            <person name="Goodwin S."/>
            <person name="Spatafora J."/>
            <person name="Crous P."/>
            <person name="Grigoriev I."/>
        </authorList>
    </citation>
    <scope>NUCLEOTIDE SEQUENCE</scope>
    <source>
        <strain evidence="1">CBS 122368</strain>
    </source>
</reference>
<evidence type="ECO:0000313" key="2">
    <source>
        <dbReference type="Proteomes" id="UP000800094"/>
    </source>
</evidence>
<name>A0A6A6IGG7_9PLEO</name>
<dbReference type="EMBL" id="ML987195">
    <property type="protein sequence ID" value="KAF2248992.1"/>
    <property type="molecule type" value="Genomic_DNA"/>
</dbReference>
<proteinExistence type="predicted"/>
<sequence length="297" mass="33062">MPLLESNIEPATSLYFNGDAAVFDEKATTVTFPAALYIVPSKTNGTWINEAIVALKSPTATAKRFTKALHRKAASLDWATLKHHVSDLADTATEELNARLNRAFEGRDAVEMGNKVVDCIPSVSLPSIHQISQAVDALSDAVQNLMERNPPQSTFVEEDLQGSQWLFARLMGEKARWALVRQGICAEWQMLPGRDNLEWQMELNQALARVFVEGKHEYRLSQLLEMEPLWIGDRDGASWRLVIDTGFADISLSEGNFIDSPVYLRAGFELAERSGCVSVADYTRGTRGVEGDWEMVD</sequence>
<keyword evidence="2" id="KW-1185">Reference proteome</keyword>
<gene>
    <name evidence="1" type="ORF">BU26DRAFT_426918</name>
</gene>